<dbReference type="Proteomes" id="UP001303285">
    <property type="component" value="Unassembled WGS sequence"/>
</dbReference>
<evidence type="ECO:0000313" key="2">
    <source>
        <dbReference type="EMBL" id="MEA5610000.1"/>
    </source>
</evidence>
<sequence>MNNEPTINQQLDDEPSGSGKTGSGYQSEGDSVEQSISEDTDNAWVTDNFQDGYQENVFEVNFGDTPYTESAAHPNPKLPGYSSGSGYKSLKNQQSASPELEL</sequence>
<evidence type="ECO:0000256" key="1">
    <source>
        <dbReference type="SAM" id="MobiDB-lite"/>
    </source>
</evidence>
<feature type="compositionally biased region" description="Polar residues" evidence="1">
    <location>
        <begin position="1"/>
        <end position="10"/>
    </location>
</feature>
<protein>
    <submittedName>
        <fullName evidence="2">Uncharacterized protein</fullName>
    </submittedName>
</protein>
<feature type="compositionally biased region" description="Low complexity" evidence="1">
    <location>
        <begin position="78"/>
        <end position="91"/>
    </location>
</feature>
<name>A0ABU5UY59_NODSP</name>
<feature type="compositionally biased region" description="Polar residues" evidence="1">
    <location>
        <begin position="92"/>
        <end position="102"/>
    </location>
</feature>
<accession>A0ABU5UY59</accession>
<keyword evidence="3" id="KW-1185">Reference proteome</keyword>
<reference evidence="2 3" key="1">
    <citation type="submission" date="2023-12" db="EMBL/GenBank/DDBJ databases">
        <title>Baltic Sea Cyanobacteria.</title>
        <authorList>
            <person name="Delbaje E."/>
            <person name="Fewer D.P."/>
            <person name="Shishido T.K."/>
        </authorList>
    </citation>
    <scope>NUCLEOTIDE SEQUENCE [LARGE SCALE GENOMIC DNA]</scope>
    <source>
        <strain evidence="2 3">UHCC 0060</strain>
    </source>
</reference>
<comment type="caution">
    <text evidence="2">The sequence shown here is derived from an EMBL/GenBank/DDBJ whole genome shotgun (WGS) entry which is preliminary data.</text>
</comment>
<feature type="compositionally biased region" description="Polar residues" evidence="1">
    <location>
        <begin position="23"/>
        <end position="35"/>
    </location>
</feature>
<dbReference type="RefSeq" id="WP_271941709.1">
    <property type="nucleotide sequence ID" value="NZ_JAYGHK010000071.1"/>
</dbReference>
<evidence type="ECO:0000313" key="3">
    <source>
        <dbReference type="Proteomes" id="UP001303285"/>
    </source>
</evidence>
<proteinExistence type="predicted"/>
<gene>
    <name evidence="2" type="ORF">VB695_18325</name>
</gene>
<organism evidence="2 3">
    <name type="scientific">Nodularia spumigena UHCC 0060</name>
    <dbReference type="NCBI Taxonomy" id="3110300"/>
    <lineage>
        <taxon>Bacteria</taxon>
        <taxon>Bacillati</taxon>
        <taxon>Cyanobacteriota</taxon>
        <taxon>Cyanophyceae</taxon>
        <taxon>Nostocales</taxon>
        <taxon>Nodulariaceae</taxon>
        <taxon>Nodularia</taxon>
    </lineage>
</organism>
<dbReference type="EMBL" id="JAYGHK010000071">
    <property type="protein sequence ID" value="MEA5610000.1"/>
    <property type="molecule type" value="Genomic_DNA"/>
</dbReference>
<feature type="region of interest" description="Disordered" evidence="1">
    <location>
        <begin position="1"/>
        <end position="43"/>
    </location>
</feature>
<feature type="region of interest" description="Disordered" evidence="1">
    <location>
        <begin position="64"/>
        <end position="102"/>
    </location>
</feature>